<evidence type="ECO:0000256" key="4">
    <source>
        <dbReference type="ARBA" id="ARBA00023136"/>
    </source>
</evidence>
<evidence type="ECO:0000256" key="7">
    <source>
        <dbReference type="SAM" id="SignalP"/>
    </source>
</evidence>
<feature type="transmembrane region" description="Helical" evidence="6">
    <location>
        <begin position="272"/>
        <end position="295"/>
    </location>
</feature>
<proteinExistence type="predicted"/>
<evidence type="ECO:0000313" key="9">
    <source>
        <dbReference type="Proteomes" id="UP000623467"/>
    </source>
</evidence>
<reference evidence="8" key="1">
    <citation type="submission" date="2020-05" db="EMBL/GenBank/DDBJ databases">
        <title>Mycena genomes resolve the evolution of fungal bioluminescence.</title>
        <authorList>
            <person name="Tsai I.J."/>
        </authorList>
    </citation>
    <scope>NUCLEOTIDE SEQUENCE</scope>
    <source>
        <strain evidence="8">160909Yilan</strain>
    </source>
</reference>
<evidence type="ECO:0000313" key="8">
    <source>
        <dbReference type="EMBL" id="KAF7370144.1"/>
    </source>
</evidence>
<comment type="caution">
    <text evidence="8">The sequence shown here is derived from an EMBL/GenBank/DDBJ whole genome shotgun (WGS) entry which is preliminary data.</text>
</comment>
<feature type="transmembrane region" description="Helical" evidence="6">
    <location>
        <begin position="149"/>
        <end position="172"/>
    </location>
</feature>
<evidence type="ECO:0000256" key="3">
    <source>
        <dbReference type="ARBA" id="ARBA00022989"/>
    </source>
</evidence>
<sequence>MWSVLYLYLYLFPFPPAPCLHCPVPPLLCGLPRKRKGKCSSGRATRKAKTRPFAYDTGGWDGVAGGGGGAVRTSRAGHCVRADEQEGGITDDGPHPSLRFAWMFLPIAFSRSCLAYLAYTLLSLGALIITLFIHLSLASGSAVLTANSTALTLSTLAASAALFTSVFGWAGVMLNNRSILAFYCLFLWVSFGLLVMPGYVTDKEYSLNLQGKLNFAWSEDFDVDARREIQNALGCCGYFSPFVEASISARCYARSVLPGCKGPFFQFEHKILYRWFTIVFSLAGFDIMITVASLLCNNHVTSMIREGDDAEAGVVGEGYEEEAAERFIEANSRPGLRMHSRAASALDLHDTQQGGVDLSGMQMQELGAGTGTMESMGLTASSTSHSVSASSIWGCPTTPSALAQMKCSFLLAAVTFLTFSFPKFGSVSPSRRRRSPPTSTLPALPGIGTGGGCPIADRGICADGHGLSLSSFGFHLFSL</sequence>
<evidence type="ECO:0000256" key="1">
    <source>
        <dbReference type="ARBA" id="ARBA00004141"/>
    </source>
</evidence>
<feature type="region of interest" description="Disordered" evidence="5">
    <location>
        <begin position="425"/>
        <end position="446"/>
    </location>
</feature>
<dbReference type="Proteomes" id="UP000623467">
    <property type="component" value="Unassembled WGS sequence"/>
</dbReference>
<accession>A0A8H6Z421</accession>
<comment type="subcellular location">
    <subcellularLocation>
        <location evidence="1">Membrane</location>
        <topology evidence="1">Multi-pass membrane protein</topology>
    </subcellularLocation>
</comment>
<protein>
    <recommendedName>
        <fullName evidence="10">Tetraspanin</fullName>
    </recommendedName>
</protein>
<name>A0A8H6Z421_9AGAR</name>
<feature type="transmembrane region" description="Helical" evidence="6">
    <location>
        <begin position="179"/>
        <end position="200"/>
    </location>
</feature>
<gene>
    <name evidence="8" type="ORF">MSAN_00644700</name>
</gene>
<keyword evidence="2 6" id="KW-0812">Transmembrane</keyword>
<keyword evidence="7" id="KW-0732">Signal</keyword>
<dbReference type="GO" id="GO:0016020">
    <property type="term" value="C:membrane"/>
    <property type="evidence" value="ECO:0007669"/>
    <property type="project" value="UniProtKB-SubCell"/>
</dbReference>
<keyword evidence="9" id="KW-1185">Reference proteome</keyword>
<evidence type="ECO:0000256" key="2">
    <source>
        <dbReference type="ARBA" id="ARBA00022692"/>
    </source>
</evidence>
<feature type="transmembrane region" description="Helical" evidence="6">
    <location>
        <begin position="113"/>
        <end position="137"/>
    </location>
</feature>
<dbReference type="EMBL" id="JACAZH010000004">
    <property type="protein sequence ID" value="KAF7370144.1"/>
    <property type="molecule type" value="Genomic_DNA"/>
</dbReference>
<feature type="signal peptide" evidence="7">
    <location>
        <begin position="1"/>
        <end position="19"/>
    </location>
</feature>
<dbReference type="OrthoDB" id="2156690at2759"/>
<evidence type="ECO:0008006" key="10">
    <source>
        <dbReference type="Google" id="ProtNLM"/>
    </source>
</evidence>
<organism evidence="8 9">
    <name type="scientific">Mycena sanguinolenta</name>
    <dbReference type="NCBI Taxonomy" id="230812"/>
    <lineage>
        <taxon>Eukaryota</taxon>
        <taxon>Fungi</taxon>
        <taxon>Dikarya</taxon>
        <taxon>Basidiomycota</taxon>
        <taxon>Agaricomycotina</taxon>
        <taxon>Agaricomycetes</taxon>
        <taxon>Agaricomycetidae</taxon>
        <taxon>Agaricales</taxon>
        <taxon>Marasmiineae</taxon>
        <taxon>Mycenaceae</taxon>
        <taxon>Mycena</taxon>
    </lineage>
</organism>
<dbReference type="Pfam" id="PF00335">
    <property type="entry name" value="Tetraspanin"/>
    <property type="match status" value="1"/>
</dbReference>
<keyword evidence="3 6" id="KW-1133">Transmembrane helix</keyword>
<evidence type="ECO:0000256" key="5">
    <source>
        <dbReference type="SAM" id="MobiDB-lite"/>
    </source>
</evidence>
<keyword evidence="4 6" id="KW-0472">Membrane</keyword>
<evidence type="ECO:0000256" key="6">
    <source>
        <dbReference type="SAM" id="Phobius"/>
    </source>
</evidence>
<dbReference type="AlphaFoldDB" id="A0A8H6Z421"/>
<feature type="chain" id="PRO_5034308939" description="Tetraspanin" evidence="7">
    <location>
        <begin position="20"/>
        <end position="479"/>
    </location>
</feature>
<dbReference type="InterPro" id="IPR018499">
    <property type="entry name" value="Tetraspanin/Peripherin"/>
</dbReference>